<feature type="signal peptide" evidence="1">
    <location>
        <begin position="1"/>
        <end position="27"/>
    </location>
</feature>
<feature type="chain" id="PRO_5037007867" evidence="1">
    <location>
        <begin position="28"/>
        <end position="306"/>
    </location>
</feature>
<accession>A0A965ZFD6</accession>
<comment type="caution">
    <text evidence="2">The sequence shown here is derived from an EMBL/GenBank/DDBJ whole genome shotgun (WGS) entry which is preliminary data.</text>
</comment>
<sequence length="306" mass="33840">MNNKTPHITKLILTCIISFACGFAAHAQQDFTYSQYMNNQTPLNPAYSLLDKNGSLNALLRKQWVGVSGAPSAFIFNANFPLEAMNGAAGVVIKSDQLAIEHLTEINAFFAKSIQLSENAFLGVSLNAGFRNYVANYSSLDSNDPAFRDDVRQNKPNLGFGVMFYTDKFFVGVAVPELTFTSLGSASIQDNNYFRNHYNFSGAVLLDGGKDIKIKPAFLATYTKGIPFIANFSTTLYLKQVVGIGADYRTNNEMAGILSFMMSNFRLGYSYQFGTASNNIGRFNNSTHEVTLTYRFGQHLEDINLL</sequence>
<reference evidence="2" key="2">
    <citation type="submission" date="2020-10" db="EMBL/GenBank/DDBJ databases">
        <title>Mucilaginibacter sp. nov., isolated from soil.</title>
        <authorList>
            <person name="Jeon C.O."/>
        </authorList>
    </citation>
    <scope>NUCLEOTIDE SEQUENCE</scope>
    <source>
        <strain evidence="2">R11</strain>
    </source>
</reference>
<gene>
    <name evidence="2" type="ORF">GSY63_11700</name>
</gene>
<keyword evidence="1" id="KW-0732">Signal</keyword>
<dbReference type="AlphaFoldDB" id="A0A965ZFD6"/>
<dbReference type="EMBL" id="WWEO01000042">
    <property type="protein sequence ID" value="NCD70024.1"/>
    <property type="molecule type" value="Genomic_DNA"/>
</dbReference>
<evidence type="ECO:0000313" key="2">
    <source>
        <dbReference type="EMBL" id="NCD70024.1"/>
    </source>
</evidence>
<keyword evidence="3" id="KW-1185">Reference proteome</keyword>
<dbReference type="Pfam" id="PF11751">
    <property type="entry name" value="PorP_SprF"/>
    <property type="match status" value="1"/>
</dbReference>
<proteinExistence type="predicted"/>
<protein>
    <submittedName>
        <fullName evidence="2">Type IX secretion system membrane protein PorP/SprF</fullName>
    </submittedName>
</protein>
<dbReference type="Proteomes" id="UP000638732">
    <property type="component" value="Unassembled WGS sequence"/>
</dbReference>
<evidence type="ECO:0000256" key="1">
    <source>
        <dbReference type="SAM" id="SignalP"/>
    </source>
</evidence>
<dbReference type="RefSeq" id="WP_166585991.1">
    <property type="nucleotide sequence ID" value="NZ_WWEO01000042.1"/>
</dbReference>
<name>A0A965ZFD6_9SPHI</name>
<organism evidence="2 3">
    <name type="scientific">Mucilaginibacter agri</name>
    <dbReference type="NCBI Taxonomy" id="2695265"/>
    <lineage>
        <taxon>Bacteria</taxon>
        <taxon>Pseudomonadati</taxon>
        <taxon>Bacteroidota</taxon>
        <taxon>Sphingobacteriia</taxon>
        <taxon>Sphingobacteriales</taxon>
        <taxon>Sphingobacteriaceae</taxon>
        <taxon>Mucilaginibacter</taxon>
    </lineage>
</organism>
<evidence type="ECO:0000313" key="3">
    <source>
        <dbReference type="Proteomes" id="UP000638732"/>
    </source>
</evidence>
<dbReference type="PROSITE" id="PS51257">
    <property type="entry name" value="PROKAR_LIPOPROTEIN"/>
    <property type="match status" value="1"/>
</dbReference>
<dbReference type="NCBIfam" id="TIGR03519">
    <property type="entry name" value="T9SS_PorP_fam"/>
    <property type="match status" value="1"/>
</dbReference>
<dbReference type="InterPro" id="IPR019861">
    <property type="entry name" value="PorP/SprF_Bacteroidetes"/>
</dbReference>
<reference evidence="2" key="1">
    <citation type="submission" date="2020-01" db="EMBL/GenBank/DDBJ databases">
        <authorList>
            <person name="Seo Y.L."/>
        </authorList>
    </citation>
    <scope>NUCLEOTIDE SEQUENCE</scope>
    <source>
        <strain evidence="2">R11</strain>
    </source>
</reference>